<keyword evidence="7 8" id="KW-0472">Membrane</keyword>
<name>A0AAE3IVL9_9BACI</name>
<feature type="transmembrane region" description="Helical" evidence="9">
    <location>
        <begin position="48"/>
        <end position="67"/>
    </location>
</feature>
<proteinExistence type="inferred from homology"/>
<dbReference type="PIRSF" id="PIRSF005353">
    <property type="entry name" value="PbuG"/>
    <property type="match status" value="1"/>
</dbReference>
<evidence type="ECO:0000256" key="7">
    <source>
        <dbReference type="ARBA" id="ARBA00023136"/>
    </source>
</evidence>
<dbReference type="InterPro" id="IPR006043">
    <property type="entry name" value="NCS2"/>
</dbReference>
<evidence type="ECO:0000256" key="2">
    <source>
        <dbReference type="ARBA" id="ARBA00005697"/>
    </source>
</evidence>
<dbReference type="InterPro" id="IPR045018">
    <property type="entry name" value="Azg-like"/>
</dbReference>
<evidence type="ECO:0000256" key="3">
    <source>
        <dbReference type="ARBA" id="ARBA00022448"/>
    </source>
</evidence>
<evidence type="ECO:0000256" key="5">
    <source>
        <dbReference type="ARBA" id="ARBA00022692"/>
    </source>
</evidence>
<feature type="transmembrane region" description="Helical" evidence="9">
    <location>
        <begin position="130"/>
        <end position="148"/>
    </location>
</feature>
<feature type="transmembrane region" description="Helical" evidence="9">
    <location>
        <begin position="160"/>
        <end position="185"/>
    </location>
</feature>
<feature type="transmembrane region" description="Helical" evidence="9">
    <location>
        <begin position="376"/>
        <end position="402"/>
    </location>
</feature>
<dbReference type="Proteomes" id="UP001209318">
    <property type="component" value="Unassembled WGS sequence"/>
</dbReference>
<dbReference type="InterPro" id="IPR026033">
    <property type="entry name" value="Azg-like_bact_archaea"/>
</dbReference>
<feature type="transmembrane region" description="Helical" evidence="9">
    <location>
        <begin position="320"/>
        <end position="341"/>
    </location>
</feature>
<comment type="similarity">
    <text evidence="2 8">Belongs to the nucleobase:cation symporter-2 (NCS2) (TC 2.A.40) family. Azg-like subfamily.</text>
</comment>
<gene>
    <name evidence="10" type="ORF">OEV98_17615</name>
</gene>
<feature type="transmembrane region" description="Helical" evidence="9">
    <location>
        <begin position="74"/>
        <end position="94"/>
    </location>
</feature>
<organism evidence="10 11">
    <name type="scientific">Perspicuibacillus lycopersici</name>
    <dbReference type="NCBI Taxonomy" id="1325689"/>
    <lineage>
        <taxon>Bacteria</taxon>
        <taxon>Bacillati</taxon>
        <taxon>Bacillota</taxon>
        <taxon>Bacilli</taxon>
        <taxon>Bacillales</taxon>
        <taxon>Bacillaceae</taxon>
        <taxon>Perspicuibacillus</taxon>
    </lineage>
</organism>
<feature type="transmembrane region" description="Helical" evidence="9">
    <location>
        <begin position="348"/>
        <end position="364"/>
    </location>
</feature>
<accession>A0AAE3IVL9</accession>
<feature type="transmembrane region" description="Helical" evidence="9">
    <location>
        <begin position="245"/>
        <end position="269"/>
    </location>
</feature>
<keyword evidence="5 8" id="KW-0812">Transmembrane</keyword>
<feature type="transmembrane region" description="Helical" evidence="9">
    <location>
        <begin position="12"/>
        <end position="33"/>
    </location>
</feature>
<evidence type="ECO:0000256" key="1">
    <source>
        <dbReference type="ARBA" id="ARBA00004651"/>
    </source>
</evidence>
<dbReference type="GO" id="GO:0005886">
    <property type="term" value="C:plasma membrane"/>
    <property type="evidence" value="ECO:0007669"/>
    <property type="project" value="UniProtKB-SubCell"/>
</dbReference>
<evidence type="ECO:0000256" key="8">
    <source>
        <dbReference type="PIRNR" id="PIRNR005353"/>
    </source>
</evidence>
<keyword evidence="6 8" id="KW-1133">Transmembrane helix</keyword>
<evidence type="ECO:0000313" key="10">
    <source>
        <dbReference type="EMBL" id="MCU9615346.1"/>
    </source>
</evidence>
<dbReference type="PANTHER" id="PTHR43337:SF11">
    <property type="entry name" value="GUANINE_HYPOXANTHINE PERMEASE PBUG"/>
    <property type="match status" value="1"/>
</dbReference>
<evidence type="ECO:0000256" key="6">
    <source>
        <dbReference type="ARBA" id="ARBA00022989"/>
    </source>
</evidence>
<keyword evidence="3 8" id="KW-0813">Transport</keyword>
<dbReference type="PANTHER" id="PTHR43337">
    <property type="entry name" value="XANTHINE/URACIL PERMEASE C887.17-RELATED"/>
    <property type="match status" value="1"/>
</dbReference>
<sequence>MKKYFQFEELGTNFRTEFIAGLTTFLAMAYILFVNPQTLAQTGMDQGAVFTATALAAAIGSLIMGIVAKYPVALAPGMGLNAFFTYTVVIGFGIPWQTALAGVLVSGVVLVILTLTRIREVIINAIPNNLKLAVGAGIGLFIAFIGLINSEIVVNNDATLVGIGNLSSPTVLLAIFGLIISIILLTIGVRAAIFYGMILTSIVGMIFGIIDHPKGIHDIVGNVPSLSSTFGQAFNHLGDIFTLQMLGVILTFMFVDFFDTAGTLVAVASQAGIMKEGKLPRAGRALTSDSAATVVGAVLGTSSTTSYVESSAGVAVGGKSGFTAVVTAAFFLLALLFSPLLNIVTSQVTAPALIIVGVLMATNLKDIEWNKIEVAVPAFFTVLMMPLTYSIATGIAVGFIFYPITMVVKGRIKEVHPIMWFLAIVFILYLFI</sequence>
<keyword evidence="4 8" id="KW-1003">Cell membrane</keyword>
<evidence type="ECO:0000256" key="4">
    <source>
        <dbReference type="ARBA" id="ARBA00022475"/>
    </source>
</evidence>
<evidence type="ECO:0000313" key="11">
    <source>
        <dbReference type="Proteomes" id="UP001209318"/>
    </source>
</evidence>
<protein>
    <submittedName>
        <fullName evidence="10">NCS2 family permease</fullName>
    </submittedName>
</protein>
<dbReference type="RefSeq" id="WP_263074665.1">
    <property type="nucleotide sequence ID" value="NZ_JAOUSF010000009.1"/>
</dbReference>
<comment type="subcellular location">
    <subcellularLocation>
        <location evidence="1 8">Cell membrane</location>
        <topology evidence="1 8">Multi-pass membrane protein</topology>
    </subcellularLocation>
</comment>
<feature type="transmembrane region" description="Helical" evidence="9">
    <location>
        <begin position="414"/>
        <end position="431"/>
    </location>
</feature>
<dbReference type="GO" id="GO:0005345">
    <property type="term" value="F:purine nucleobase transmembrane transporter activity"/>
    <property type="evidence" value="ECO:0007669"/>
    <property type="project" value="TreeGrafter"/>
</dbReference>
<feature type="transmembrane region" description="Helical" evidence="9">
    <location>
        <begin position="192"/>
        <end position="210"/>
    </location>
</feature>
<reference evidence="10" key="1">
    <citation type="submission" date="2022-10" db="EMBL/GenBank/DDBJ databases">
        <title>Description of Fervidibacillus gen. nov. in the family Fervidibacillaceae fam. nov. with two species, Fervidibacillus albus sp. nov., and Fervidibacillus halotolerans sp. nov., isolated from tidal flat sediments.</title>
        <authorList>
            <person name="Kwon K.K."/>
            <person name="Yang S.-H."/>
        </authorList>
    </citation>
    <scope>NUCLEOTIDE SEQUENCE</scope>
    <source>
        <strain evidence="10">JCM 19140</strain>
    </source>
</reference>
<evidence type="ECO:0000256" key="9">
    <source>
        <dbReference type="SAM" id="Phobius"/>
    </source>
</evidence>
<dbReference type="EMBL" id="JAOUSF010000009">
    <property type="protein sequence ID" value="MCU9615346.1"/>
    <property type="molecule type" value="Genomic_DNA"/>
</dbReference>
<dbReference type="AlphaFoldDB" id="A0AAE3IVL9"/>
<comment type="caution">
    <text evidence="10">The sequence shown here is derived from an EMBL/GenBank/DDBJ whole genome shotgun (WGS) entry which is preliminary data.</text>
</comment>
<keyword evidence="11" id="KW-1185">Reference proteome</keyword>
<dbReference type="Pfam" id="PF00860">
    <property type="entry name" value="Xan_ur_permease"/>
    <property type="match status" value="1"/>
</dbReference>